<comment type="similarity">
    <text evidence="2">Belongs to the DNA polymerase epsilon subunit B family.</text>
</comment>
<evidence type="ECO:0000313" key="10">
    <source>
        <dbReference type="Proteomes" id="UP000324800"/>
    </source>
</evidence>
<dbReference type="GO" id="GO:0003677">
    <property type="term" value="F:DNA binding"/>
    <property type="evidence" value="ECO:0007669"/>
    <property type="project" value="UniProtKB-KW"/>
</dbReference>
<evidence type="ECO:0000256" key="5">
    <source>
        <dbReference type="ARBA" id="ARBA00023242"/>
    </source>
</evidence>
<dbReference type="PANTHER" id="PTHR12708:SF0">
    <property type="entry name" value="DNA POLYMERASE EPSILON SUBUNIT 2"/>
    <property type="match status" value="1"/>
</dbReference>
<feature type="region of interest" description="Disordered" evidence="7">
    <location>
        <begin position="125"/>
        <end position="183"/>
    </location>
</feature>
<evidence type="ECO:0000256" key="2">
    <source>
        <dbReference type="ARBA" id="ARBA00009560"/>
    </source>
</evidence>
<dbReference type="OrthoDB" id="10254730at2759"/>
<evidence type="ECO:0000256" key="4">
    <source>
        <dbReference type="ARBA" id="ARBA00023125"/>
    </source>
</evidence>
<keyword evidence="5" id="KW-0539">Nucleus</keyword>
<feature type="region of interest" description="Disordered" evidence="7">
    <location>
        <begin position="706"/>
        <end position="790"/>
    </location>
</feature>
<comment type="caution">
    <text evidence="9">The sequence shown here is derived from an EMBL/GenBank/DDBJ whole genome shotgun (WGS) entry which is preliminary data.</text>
</comment>
<feature type="compositionally biased region" description="Acidic residues" evidence="7">
    <location>
        <begin position="780"/>
        <end position="790"/>
    </location>
</feature>
<evidence type="ECO:0000313" key="9">
    <source>
        <dbReference type="EMBL" id="KAA6391498.1"/>
    </source>
</evidence>
<dbReference type="GO" id="GO:0006261">
    <property type="term" value="P:DNA-templated DNA replication"/>
    <property type="evidence" value="ECO:0007669"/>
    <property type="project" value="InterPro"/>
</dbReference>
<reference evidence="9 10" key="1">
    <citation type="submission" date="2019-03" db="EMBL/GenBank/DDBJ databases">
        <title>Single cell metagenomics reveals metabolic interactions within the superorganism composed of flagellate Streblomastix strix and complex community of Bacteroidetes bacteria on its surface.</title>
        <authorList>
            <person name="Treitli S.C."/>
            <person name="Kolisko M."/>
            <person name="Husnik F."/>
            <person name="Keeling P."/>
            <person name="Hampl V."/>
        </authorList>
    </citation>
    <scope>NUCLEOTIDE SEQUENCE [LARGE SCALE GENOMIC DNA]</scope>
    <source>
        <strain evidence="9">ST1C</strain>
    </source>
</reference>
<feature type="compositionally biased region" description="Basic and acidic residues" evidence="7">
    <location>
        <begin position="706"/>
        <end position="739"/>
    </location>
</feature>
<proteinExistence type="inferred from homology"/>
<name>A0A5J4W9A7_9EUKA</name>
<dbReference type="Proteomes" id="UP000324800">
    <property type="component" value="Unassembled WGS sequence"/>
</dbReference>
<feature type="compositionally biased region" description="Polar residues" evidence="7">
    <location>
        <begin position="492"/>
        <end position="501"/>
    </location>
</feature>
<evidence type="ECO:0000256" key="7">
    <source>
        <dbReference type="SAM" id="MobiDB-lite"/>
    </source>
</evidence>
<protein>
    <recommendedName>
        <fullName evidence="6">DNA polymerase II subunit 2</fullName>
    </recommendedName>
</protein>
<dbReference type="AlphaFoldDB" id="A0A5J4W9A7"/>
<organism evidence="9 10">
    <name type="scientific">Streblomastix strix</name>
    <dbReference type="NCBI Taxonomy" id="222440"/>
    <lineage>
        <taxon>Eukaryota</taxon>
        <taxon>Metamonada</taxon>
        <taxon>Preaxostyla</taxon>
        <taxon>Oxymonadida</taxon>
        <taxon>Streblomastigidae</taxon>
        <taxon>Streblomastix</taxon>
    </lineage>
</organism>
<dbReference type="PANTHER" id="PTHR12708">
    <property type="entry name" value="DNA POLYMERASE EPSILON SUBUNIT B"/>
    <property type="match status" value="1"/>
</dbReference>
<evidence type="ECO:0000256" key="6">
    <source>
        <dbReference type="ARBA" id="ARBA00032930"/>
    </source>
</evidence>
<accession>A0A5J4W9A7</accession>
<dbReference type="EMBL" id="SNRW01002861">
    <property type="protein sequence ID" value="KAA6391498.1"/>
    <property type="molecule type" value="Genomic_DNA"/>
</dbReference>
<dbReference type="InterPro" id="IPR007185">
    <property type="entry name" value="DNA_pol_a/d/e_bsu"/>
</dbReference>
<feature type="region of interest" description="Disordered" evidence="7">
    <location>
        <begin position="488"/>
        <end position="515"/>
    </location>
</feature>
<gene>
    <name evidence="9" type="ORF">EZS28_012976</name>
</gene>
<keyword evidence="4" id="KW-0238">DNA-binding</keyword>
<dbReference type="GO" id="GO:0042276">
    <property type="term" value="P:error-prone translesion synthesis"/>
    <property type="evidence" value="ECO:0007669"/>
    <property type="project" value="TreeGrafter"/>
</dbReference>
<comment type="subcellular location">
    <subcellularLocation>
        <location evidence="1">Nucleus</location>
    </subcellularLocation>
</comment>
<feature type="region of interest" description="Disordered" evidence="7">
    <location>
        <begin position="229"/>
        <end position="252"/>
    </location>
</feature>
<feature type="compositionally biased region" description="Low complexity" evidence="7">
    <location>
        <begin position="502"/>
        <end position="513"/>
    </location>
</feature>
<dbReference type="InterPro" id="IPR016266">
    <property type="entry name" value="POLE2"/>
</dbReference>
<keyword evidence="3" id="KW-0235">DNA replication</keyword>
<feature type="domain" description="DNA polymerase alpha/delta/epsilon subunit B" evidence="8">
    <location>
        <begin position="358"/>
        <end position="655"/>
    </location>
</feature>
<feature type="compositionally biased region" description="Basic and acidic residues" evidence="7">
    <location>
        <begin position="166"/>
        <end position="178"/>
    </location>
</feature>
<sequence length="790" mass="90324">MIIPGVVRDKKEHFEISPINSLLGDANHKHYLFGMLTELEEGCIYLEDLSGAVKLDFSRSSAQNSQSDFFCEGSFAILYGQLVASNQITTRIGERIFAVDDIHAPPSETSQRTLMEHPELKGWWRLKGKNNNNSDKERERQQSGIERIISPKSRPMNQKSDYFSPRQREKLNERERDNSNNSYSDSLFGFSLNKRRGGETLAQIKKRLEYKWGLNTNVNTIVNTNMNTNVNVSGKDKKKSNNSNQSGIGGVNEEIEAPKPLDFLDEQKLREFRLQSVSNFVVLSEIFLDIPEVLQNLEILLSGYEQNAINAIIESGQIQNENQENENEINVGEEGIKIIKDFSSSQSSTSSQSQSQYLISSIQSSIPLLFIMMGSFTSSPAIQHPDDHEHLRRHWAQFAEIVSRHEHIRQRSTFLFIPGPNDPTSIPSVLPLFPYMDEYMKPLDAARIKYVLGTNPTRIQVFDQKMIVFRSDVTAKLRKWKFRMKTQKEWSPIQSPQTDRIQQSSSTPSSHKQSLIDISKNSQMSAIGTSLSTQITNPYNNTPGNIHQSQQSQFEEWGNLAESINTQQQMVYQEINIQQISPNRFTNQMNQKEQQAYVAQMMKERELLTSQQVLRTLVDQGTLSPLPLNLQPVFWNYGHALDLFPLPDHIVIGDNWAMTELKVEDSKYANTGSFTSTSHFFAFDISSCEWDSSSIRDTQAVEINEEIEKSQGMMDKERNEDEQNDGKDKEKEFDNKDQDQQDGQKNGNAAQSLEWGSWRANQNEEQDEFEDDGGARMIIDAEDSEDNEEQ</sequence>
<dbReference type="Pfam" id="PF04042">
    <property type="entry name" value="DNA_pol_E_B"/>
    <property type="match status" value="1"/>
</dbReference>
<evidence type="ECO:0000256" key="3">
    <source>
        <dbReference type="ARBA" id="ARBA00022705"/>
    </source>
</evidence>
<evidence type="ECO:0000259" key="8">
    <source>
        <dbReference type="Pfam" id="PF04042"/>
    </source>
</evidence>
<evidence type="ECO:0000256" key="1">
    <source>
        <dbReference type="ARBA" id="ARBA00004123"/>
    </source>
</evidence>
<dbReference type="GO" id="GO:0008622">
    <property type="term" value="C:epsilon DNA polymerase complex"/>
    <property type="evidence" value="ECO:0007669"/>
    <property type="project" value="InterPro"/>
</dbReference>